<dbReference type="Gene3D" id="3.30.450.40">
    <property type="match status" value="1"/>
</dbReference>
<sequence>MDRQEWAWRRVAEYAAAGGGPVSLETVGAATAAAVDADGYGVTLVTAPGMRSLASASDPDGAWVEEAQLACGQGPCTDAYARLAPVLVPDLDAAADRWPGYISLVAGRGVRAMFAFPLEMGGLRIGAMDVFRRRTGGLTEDQRADAQAFAGVAAGVAFRLHPAPATLADALGDAPPHGFPAVVHQAAGMVAARLDMNVTDALARLRAYAFLHDTALTRVARQVLGRRLDLDRDPGPGSGPHR</sequence>
<dbReference type="RefSeq" id="WP_378261517.1">
    <property type="nucleotide sequence ID" value="NZ_JBHSIT010000011.1"/>
</dbReference>
<dbReference type="Proteomes" id="UP001595872">
    <property type="component" value="Unassembled WGS sequence"/>
</dbReference>
<evidence type="ECO:0000313" key="3">
    <source>
        <dbReference type="Proteomes" id="UP001595872"/>
    </source>
</evidence>
<evidence type="ECO:0000259" key="1">
    <source>
        <dbReference type="SMART" id="SM01012"/>
    </source>
</evidence>
<protein>
    <submittedName>
        <fullName evidence="2">GAF and ANTAR domain-containing protein</fullName>
    </submittedName>
</protein>
<dbReference type="SUPFAM" id="SSF55781">
    <property type="entry name" value="GAF domain-like"/>
    <property type="match status" value="1"/>
</dbReference>
<comment type="caution">
    <text evidence="2">The sequence shown here is derived from an EMBL/GenBank/DDBJ whole genome shotgun (WGS) entry which is preliminary data.</text>
</comment>
<accession>A0ABV9U9G7</accession>
<gene>
    <name evidence="2" type="ORF">ACFPCY_32225</name>
</gene>
<dbReference type="InterPro" id="IPR029016">
    <property type="entry name" value="GAF-like_dom_sf"/>
</dbReference>
<organism evidence="2 3">
    <name type="scientific">Actinomadura gamaensis</name>
    <dbReference type="NCBI Taxonomy" id="1763541"/>
    <lineage>
        <taxon>Bacteria</taxon>
        <taxon>Bacillati</taxon>
        <taxon>Actinomycetota</taxon>
        <taxon>Actinomycetes</taxon>
        <taxon>Streptosporangiales</taxon>
        <taxon>Thermomonosporaceae</taxon>
        <taxon>Actinomadura</taxon>
    </lineage>
</organism>
<dbReference type="Pfam" id="PF13185">
    <property type="entry name" value="GAF_2"/>
    <property type="match status" value="1"/>
</dbReference>
<name>A0ABV9U9G7_9ACTN</name>
<dbReference type="EMBL" id="JBHSIT010000011">
    <property type="protein sequence ID" value="MFC4912010.1"/>
    <property type="molecule type" value="Genomic_DNA"/>
</dbReference>
<evidence type="ECO:0000313" key="2">
    <source>
        <dbReference type="EMBL" id="MFC4912010.1"/>
    </source>
</evidence>
<dbReference type="SMART" id="SM01012">
    <property type="entry name" value="ANTAR"/>
    <property type="match status" value="1"/>
</dbReference>
<dbReference type="InterPro" id="IPR005561">
    <property type="entry name" value="ANTAR"/>
</dbReference>
<dbReference type="InterPro" id="IPR003018">
    <property type="entry name" value="GAF"/>
</dbReference>
<feature type="domain" description="ANTAR" evidence="1">
    <location>
        <begin position="163"/>
        <end position="224"/>
    </location>
</feature>
<reference evidence="3" key="1">
    <citation type="journal article" date="2019" name="Int. J. Syst. Evol. Microbiol.">
        <title>The Global Catalogue of Microorganisms (GCM) 10K type strain sequencing project: providing services to taxonomists for standard genome sequencing and annotation.</title>
        <authorList>
            <consortium name="The Broad Institute Genomics Platform"/>
            <consortium name="The Broad Institute Genome Sequencing Center for Infectious Disease"/>
            <person name="Wu L."/>
            <person name="Ma J."/>
        </authorList>
    </citation>
    <scope>NUCLEOTIDE SEQUENCE [LARGE SCALE GENOMIC DNA]</scope>
    <source>
        <strain evidence="3">KLKA75</strain>
    </source>
</reference>
<proteinExistence type="predicted"/>
<keyword evidence="3" id="KW-1185">Reference proteome</keyword>